<keyword evidence="1" id="KW-0472">Membrane</keyword>
<evidence type="ECO:0000313" key="3">
    <source>
        <dbReference type="Proteomes" id="UP001175226"/>
    </source>
</evidence>
<protein>
    <recommendedName>
        <fullName evidence="4">Transmembrane protein</fullName>
    </recommendedName>
</protein>
<dbReference type="AlphaFoldDB" id="A0AA39K4U4"/>
<proteinExistence type="predicted"/>
<evidence type="ECO:0000313" key="2">
    <source>
        <dbReference type="EMBL" id="KAK0454540.1"/>
    </source>
</evidence>
<dbReference type="EMBL" id="JAUEPT010000002">
    <property type="protein sequence ID" value="KAK0454540.1"/>
    <property type="molecule type" value="Genomic_DNA"/>
</dbReference>
<feature type="transmembrane region" description="Helical" evidence="1">
    <location>
        <begin position="77"/>
        <end position="94"/>
    </location>
</feature>
<feature type="transmembrane region" description="Helical" evidence="1">
    <location>
        <begin position="228"/>
        <end position="246"/>
    </location>
</feature>
<keyword evidence="1" id="KW-1133">Transmembrane helix</keyword>
<accession>A0AA39K4U4</accession>
<name>A0AA39K4U4_9AGAR</name>
<feature type="transmembrane region" description="Helical" evidence="1">
    <location>
        <begin position="189"/>
        <end position="208"/>
    </location>
</feature>
<dbReference type="Proteomes" id="UP001175226">
    <property type="component" value="Unassembled WGS sequence"/>
</dbReference>
<feature type="transmembrane region" description="Helical" evidence="1">
    <location>
        <begin position="159"/>
        <end position="177"/>
    </location>
</feature>
<feature type="transmembrane region" description="Helical" evidence="1">
    <location>
        <begin position="135"/>
        <end position="153"/>
    </location>
</feature>
<reference evidence="2" key="1">
    <citation type="submission" date="2023-06" db="EMBL/GenBank/DDBJ databases">
        <authorList>
            <consortium name="Lawrence Berkeley National Laboratory"/>
            <person name="Ahrendt S."/>
            <person name="Sahu N."/>
            <person name="Indic B."/>
            <person name="Wong-Bajracharya J."/>
            <person name="Merenyi Z."/>
            <person name="Ke H.-M."/>
            <person name="Monk M."/>
            <person name="Kocsube S."/>
            <person name="Drula E."/>
            <person name="Lipzen A."/>
            <person name="Balint B."/>
            <person name="Henrissat B."/>
            <person name="Andreopoulos B."/>
            <person name="Martin F.M."/>
            <person name="Harder C.B."/>
            <person name="Rigling D."/>
            <person name="Ford K.L."/>
            <person name="Foster G.D."/>
            <person name="Pangilinan J."/>
            <person name="Papanicolaou A."/>
            <person name="Barry K."/>
            <person name="LaButti K."/>
            <person name="Viragh M."/>
            <person name="Koriabine M."/>
            <person name="Yan M."/>
            <person name="Riley R."/>
            <person name="Champramary S."/>
            <person name="Plett K.L."/>
            <person name="Tsai I.J."/>
            <person name="Slot J."/>
            <person name="Sipos G."/>
            <person name="Plett J."/>
            <person name="Nagy L.G."/>
            <person name="Grigoriev I.V."/>
        </authorList>
    </citation>
    <scope>NUCLEOTIDE SEQUENCE</scope>
    <source>
        <strain evidence="2">FPL87.14</strain>
    </source>
</reference>
<organism evidence="2 3">
    <name type="scientific">Armillaria borealis</name>
    <dbReference type="NCBI Taxonomy" id="47425"/>
    <lineage>
        <taxon>Eukaryota</taxon>
        <taxon>Fungi</taxon>
        <taxon>Dikarya</taxon>
        <taxon>Basidiomycota</taxon>
        <taxon>Agaricomycotina</taxon>
        <taxon>Agaricomycetes</taxon>
        <taxon>Agaricomycetidae</taxon>
        <taxon>Agaricales</taxon>
        <taxon>Marasmiineae</taxon>
        <taxon>Physalacriaceae</taxon>
        <taxon>Armillaria</taxon>
    </lineage>
</organism>
<keyword evidence="3" id="KW-1185">Reference proteome</keyword>
<sequence>MRKCLSIPDELCSLFLSSVVAHVKPRNLYSPFALTSRFSSKTCLSFKSPPIMVSDFRTEFVSHLNSSSMQFRITERAYEVAVALGMTLTVNVLINLQALSQASEDAIRGALLVQLLVIILANIRIPDSAPVIPFAWFHLFHLILWTYVLTTAAPSTPGVLDFSLVLFTHMLWTLVIRQRSLFTTGSYGDIFRASVYAFYSMLHGIVLLTFYDETLTEQWSRIALPPRIAPFVCFLYIPVEVFWTWSKNIGRAMLHRPLIGDTEDLIWLRILHGCAGMRNPENFIRPWTRRQVHSEEDCVV</sequence>
<gene>
    <name evidence="2" type="ORF">EV421DRAFT_1757449</name>
</gene>
<keyword evidence="1" id="KW-0812">Transmembrane</keyword>
<feature type="transmembrane region" description="Helical" evidence="1">
    <location>
        <begin position="106"/>
        <end position="123"/>
    </location>
</feature>
<comment type="caution">
    <text evidence="2">The sequence shown here is derived from an EMBL/GenBank/DDBJ whole genome shotgun (WGS) entry which is preliminary data.</text>
</comment>
<evidence type="ECO:0008006" key="4">
    <source>
        <dbReference type="Google" id="ProtNLM"/>
    </source>
</evidence>
<evidence type="ECO:0000256" key="1">
    <source>
        <dbReference type="SAM" id="Phobius"/>
    </source>
</evidence>